<reference evidence="1 2" key="1">
    <citation type="submission" date="2020-06" db="EMBL/GenBank/DDBJ databases">
        <title>Photobacterium damselae subsp. damselae comparative genomics.</title>
        <authorList>
            <person name="Osorio C.R."/>
        </authorList>
    </citation>
    <scope>NUCLEOTIDE SEQUENCE [LARGE SCALE GENOMIC DNA]</scope>
    <source>
        <strain evidence="1 2">TW250/03</strain>
    </source>
</reference>
<gene>
    <name evidence="1" type="ORF">HWA77_16805</name>
</gene>
<sequence length="60" mass="7457">MFYATAIYQDDEVLVNDLFRFKTKTERDNFVEERDYAESITRKEAEQEYKEQFAYWKQND</sequence>
<dbReference type="Proteomes" id="UP000533429">
    <property type="component" value="Unassembled WGS sequence"/>
</dbReference>
<accession>A0A850QTA3</accession>
<evidence type="ECO:0000313" key="1">
    <source>
        <dbReference type="EMBL" id="NVP01876.1"/>
    </source>
</evidence>
<dbReference type="AlphaFoldDB" id="A0A850QTA3"/>
<evidence type="ECO:0000313" key="2">
    <source>
        <dbReference type="Proteomes" id="UP000533429"/>
    </source>
</evidence>
<comment type="caution">
    <text evidence="1">The sequence shown here is derived from an EMBL/GenBank/DDBJ whole genome shotgun (WGS) entry which is preliminary data.</text>
</comment>
<dbReference type="EMBL" id="JABXOR010001070">
    <property type="protein sequence ID" value="NVP01876.1"/>
    <property type="molecule type" value="Genomic_DNA"/>
</dbReference>
<proteinExistence type="predicted"/>
<organism evidence="1 2">
    <name type="scientific">Photobacterium damselae subsp. damselae</name>
    <name type="common">Listonella damsela</name>
    <dbReference type="NCBI Taxonomy" id="85581"/>
    <lineage>
        <taxon>Bacteria</taxon>
        <taxon>Pseudomonadati</taxon>
        <taxon>Pseudomonadota</taxon>
        <taxon>Gammaproteobacteria</taxon>
        <taxon>Vibrionales</taxon>
        <taxon>Vibrionaceae</taxon>
        <taxon>Photobacterium</taxon>
    </lineage>
</organism>
<name>A0A850QTA3_PHODD</name>
<protein>
    <submittedName>
        <fullName evidence="1">Uncharacterized protein</fullName>
    </submittedName>
</protein>